<comment type="function">
    <text evidence="11">Peptidoglycan polymerase that catalyzes glycan chain elongation from lipid-linked precursors.</text>
</comment>
<keyword evidence="10 11" id="KW-0961">Cell wall biogenesis/degradation</keyword>
<dbReference type="HAMAP" id="MF_00766">
    <property type="entry name" value="PGT_MtgA"/>
    <property type="match status" value="1"/>
</dbReference>
<organism evidence="13 14">
    <name type="scientific">Fulvimarina endophytica</name>
    <dbReference type="NCBI Taxonomy" id="2293836"/>
    <lineage>
        <taxon>Bacteria</taxon>
        <taxon>Pseudomonadati</taxon>
        <taxon>Pseudomonadota</taxon>
        <taxon>Alphaproteobacteria</taxon>
        <taxon>Hyphomicrobiales</taxon>
        <taxon>Aurantimonadaceae</taxon>
        <taxon>Fulvimarina</taxon>
    </lineage>
</organism>
<protein>
    <recommendedName>
        <fullName evidence="11">Biosynthetic peptidoglycan transglycosylase</fullName>
        <ecNumber evidence="11">2.4.99.28</ecNumber>
    </recommendedName>
    <alternativeName>
        <fullName evidence="11">Glycan polymerase</fullName>
    </alternativeName>
    <alternativeName>
        <fullName evidence="11">Peptidoglycan glycosyltransferase MtgA</fullName>
        <shortName evidence="11">PGT</shortName>
    </alternativeName>
</protein>
<comment type="caution">
    <text evidence="13">The sequence shown here is derived from an EMBL/GenBank/DDBJ whole genome shotgun (WGS) entry which is preliminary data.</text>
</comment>
<comment type="catalytic activity">
    <reaction evidence="11">
        <text>[GlcNAc-(1-&gt;4)-Mur2Ac(oyl-L-Ala-gamma-D-Glu-L-Lys-D-Ala-D-Ala)](n)-di-trans,octa-cis-undecaprenyl diphosphate + beta-D-GlcNAc-(1-&gt;4)-Mur2Ac(oyl-L-Ala-gamma-D-Glu-L-Lys-D-Ala-D-Ala)-di-trans,octa-cis-undecaprenyl diphosphate = [GlcNAc-(1-&gt;4)-Mur2Ac(oyl-L-Ala-gamma-D-Glu-L-Lys-D-Ala-D-Ala)](n+1)-di-trans,octa-cis-undecaprenyl diphosphate + di-trans,octa-cis-undecaprenyl diphosphate + H(+)</text>
        <dbReference type="Rhea" id="RHEA:23708"/>
        <dbReference type="Rhea" id="RHEA-COMP:9602"/>
        <dbReference type="Rhea" id="RHEA-COMP:9603"/>
        <dbReference type="ChEBI" id="CHEBI:15378"/>
        <dbReference type="ChEBI" id="CHEBI:58405"/>
        <dbReference type="ChEBI" id="CHEBI:60033"/>
        <dbReference type="ChEBI" id="CHEBI:78435"/>
        <dbReference type="EC" id="2.4.99.28"/>
    </reaction>
</comment>
<reference evidence="13 14" key="1">
    <citation type="submission" date="2018-08" db="EMBL/GenBank/DDBJ databases">
        <title>Fulvimarina sp. 85, whole genome shotgun sequence.</title>
        <authorList>
            <person name="Tuo L."/>
        </authorList>
    </citation>
    <scope>NUCLEOTIDE SEQUENCE [LARGE SCALE GENOMIC DNA]</scope>
    <source>
        <strain evidence="13 14">85</strain>
    </source>
</reference>
<dbReference type="PANTHER" id="PTHR30400">
    <property type="entry name" value="MONOFUNCTIONAL BIOSYNTHETIC PEPTIDOGLYCAN TRANSGLYCOSYLASE"/>
    <property type="match status" value="1"/>
</dbReference>
<keyword evidence="9 11" id="KW-0472">Membrane</keyword>
<name>A0A371WZC9_9HYPH</name>
<keyword evidence="3 11" id="KW-0328">Glycosyltransferase</keyword>
<gene>
    <name evidence="11" type="primary">mtgA</name>
    <name evidence="13" type="ORF">DYI37_15960</name>
</gene>
<dbReference type="Proteomes" id="UP000264310">
    <property type="component" value="Unassembled WGS sequence"/>
</dbReference>
<evidence type="ECO:0000256" key="3">
    <source>
        <dbReference type="ARBA" id="ARBA00022676"/>
    </source>
</evidence>
<sequence>MLRKFLIAAAVVISMLVAIPVVLVPIYAIPAIHPVSTLILRDHFSFRPYLRDWVDLNEIAPVMRYSVIMSEDGQFCRHDGVDWGEMASVVDEFLEGAETRGASTIPMQTVKNLFLWNGRSYVRKALELPLALYLNLVLSKERILEIYLNIAEWDEGVYGIEAASQHYFGRSADSLTARQAALLAVTLPSPVTRNPAAPSRRMNALADRVQRLARASGSYVGCVKTESG</sequence>
<dbReference type="Pfam" id="PF00912">
    <property type="entry name" value="Transgly"/>
    <property type="match status" value="1"/>
</dbReference>
<dbReference type="InterPro" id="IPR036950">
    <property type="entry name" value="PBP_transglycosylase"/>
</dbReference>
<evidence type="ECO:0000256" key="5">
    <source>
        <dbReference type="ARBA" id="ARBA00022692"/>
    </source>
</evidence>
<dbReference type="GO" id="GO:0071555">
    <property type="term" value="P:cell wall organization"/>
    <property type="evidence" value="ECO:0007669"/>
    <property type="project" value="UniProtKB-KW"/>
</dbReference>
<keyword evidence="4 11" id="KW-0808">Transferase</keyword>
<comment type="subcellular location">
    <subcellularLocation>
        <location evidence="11">Cell inner membrane</location>
        <topology evidence="11">Single-pass membrane protein</topology>
    </subcellularLocation>
</comment>
<dbReference type="GO" id="GO:0008360">
    <property type="term" value="P:regulation of cell shape"/>
    <property type="evidence" value="ECO:0007669"/>
    <property type="project" value="UniProtKB-KW"/>
</dbReference>
<proteinExistence type="inferred from homology"/>
<dbReference type="GO" id="GO:0008955">
    <property type="term" value="F:peptidoglycan glycosyltransferase activity"/>
    <property type="evidence" value="ECO:0007669"/>
    <property type="project" value="UniProtKB-UniRule"/>
</dbReference>
<dbReference type="InterPro" id="IPR001264">
    <property type="entry name" value="Glyco_trans_51"/>
</dbReference>
<evidence type="ECO:0000259" key="12">
    <source>
        <dbReference type="Pfam" id="PF00912"/>
    </source>
</evidence>
<evidence type="ECO:0000256" key="4">
    <source>
        <dbReference type="ARBA" id="ARBA00022679"/>
    </source>
</evidence>
<keyword evidence="7 11" id="KW-0573">Peptidoglycan synthesis</keyword>
<keyword evidence="14" id="KW-1185">Reference proteome</keyword>
<dbReference type="GO" id="GO:0009252">
    <property type="term" value="P:peptidoglycan biosynthetic process"/>
    <property type="evidence" value="ECO:0007669"/>
    <property type="project" value="UniProtKB-UniRule"/>
</dbReference>
<dbReference type="InterPro" id="IPR011812">
    <property type="entry name" value="Pep_trsgly"/>
</dbReference>
<dbReference type="InterPro" id="IPR023346">
    <property type="entry name" value="Lysozyme-like_dom_sf"/>
</dbReference>
<dbReference type="GO" id="GO:0009274">
    <property type="term" value="C:peptidoglycan-based cell wall"/>
    <property type="evidence" value="ECO:0007669"/>
    <property type="project" value="InterPro"/>
</dbReference>
<evidence type="ECO:0000256" key="9">
    <source>
        <dbReference type="ARBA" id="ARBA00023136"/>
    </source>
</evidence>
<dbReference type="EMBL" id="QURL01000007">
    <property type="protein sequence ID" value="RFC62329.1"/>
    <property type="molecule type" value="Genomic_DNA"/>
</dbReference>
<dbReference type="GO" id="GO:0016763">
    <property type="term" value="F:pentosyltransferase activity"/>
    <property type="evidence" value="ECO:0007669"/>
    <property type="project" value="InterPro"/>
</dbReference>
<dbReference type="Gene3D" id="1.10.3810.10">
    <property type="entry name" value="Biosynthetic peptidoglycan transglycosylase-like"/>
    <property type="match status" value="1"/>
</dbReference>
<evidence type="ECO:0000256" key="6">
    <source>
        <dbReference type="ARBA" id="ARBA00022960"/>
    </source>
</evidence>
<dbReference type="SUPFAM" id="SSF53955">
    <property type="entry name" value="Lysozyme-like"/>
    <property type="match status" value="1"/>
</dbReference>
<dbReference type="UniPathway" id="UPA00219"/>
<evidence type="ECO:0000256" key="2">
    <source>
        <dbReference type="ARBA" id="ARBA00022519"/>
    </source>
</evidence>
<evidence type="ECO:0000256" key="8">
    <source>
        <dbReference type="ARBA" id="ARBA00022989"/>
    </source>
</evidence>
<dbReference type="RefSeq" id="WP_116684270.1">
    <property type="nucleotide sequence ID" value="NZ_QURL01000007.1"/>
</dbReference>
<evidence type="ECO:0000256" key="1">
    <source>
        <dbReference type="ARBA" id="ARBA00022475"/>
    </source>
</evidence>
<dbReference type="PANTHER" id="PTHR30400:SF0">
    <property type="entry name" value="BIOSYNTHETIC PEPTIDOGLYCAN TRANSGLYCOSYLASE"/>
    <property type="match status" value="1"/>
</dbReference>
<dbReference type="EC" id="2.4.99.28" evidence="11"/>
<dbReference type="AlphaFoldDB" id="A0A371WZC9"/>
<evidence type="ECO:0000256" key="11">
    <source>
        <dbReference type="HAMAP-Rule" id="MF_00766"/>
    </source>
</evidence>
<keyword evidence="2 11" id="KW-0997">Cell inner membrane</keyword>
<dbReference type="GO" id="GO:0005886">
    <property type="term" value="C:plasma membrane"/>
    <property type="evidence" value="ECO:0007669"/>
    <property type="project" value="UniProtKB-SubCell"/>
</dbReference>
<comment type="pathway">
    <text evidence="11">Cell wall biogenesis; peptidoglycan biosynthesis.</text>
</comment>
<evidence type="ECO:0000313" key="14">
    <source>
        <dbReference type="Proteomes" id="UP000264310"/>
    </source>
</evidence>
<feature type="domain" description="Glycosyl transferase family 51" evidence="12">
    <location>
        <begin position="50"/>
        <end position="207"/>
    </location>
</feature>
<keyword evidence="5 11" id="KW-0812">Transmembrane</keyword>
<evidence type="ECO:0000256" key="7">
    <source>
        <dbReference type="ARBA" id="ARBA00022984"/>
    </source>
</evidence>
<keyword evidence="6 11" id="KW-0133">Cell shape</keyword>
<evidence type="ECO:0000256" key="10">
    <source>
        <dbReference type="ARBA" id="ARBA00023316"/>
    </source>
</evidence>
<accession>A0A371WZC9</accession>
<keyword evidence="8 11" id="KW-1133">Transmembrane helix</keyword>
<keyword evidence="1 11" id="KW-1003">Cell membrane</keyword>
<dbReference type="OrthoDB" id="9766909at2"/>
<comment type="similarity">
    <text evidence="11">Belongs to the glycosyltransferase 51 family.</text>
</comment>
<evidence type="ECO:0000313" key="13">
    <source>
        <dbReference type="EMBL" id="RFC62329.1"/>
    </source>
</evidence>